<dbReference type="EMBL" id="JNFP01000054">
    <property type="protein sequence ID" value="KIA60983.1"/>
    <property type="molecule type" value="Genomic_DNA"/>
</dbReference>
<dbReference type="PANTHER" id="PTHR36933">
    <property type="entry name" value="SLL0788 PROTEIN"/>
    <property type="match status" value="1"/>
</dbReference>
<accession>A0ABR4Z6Q4</accession>
<dbReference type="Gene3D" id="1.20.1260.10">
    <property type="match status" value="1"/>
</dbReference>
<evidence type="ECO:0000313" key="4">
    <source>
        <dbReference type="Proteomes" id="UP000031364"/>
    </source>
</evidence>
<proteinExistence type="predicted"/>
<name>A0ABR4Z6Q4_9NOCA</name>
<feature type="region of interest" description="Disordered" evidence="1">
    <location>
        <begin position="115"/>
        <end position="142"/>
    </location>
</feature>
<dbReference type="PANTHER" id="PTHR36933:SF1">
    <property type="entry name" value="SLL0788 PROTEIN"/>
    <property type="match status" value="1"/>
</dbReference>
<evidence type="ECO:0000259" key="2">
    <source>
        <dbReference type="Pfam" id="PF03713"/>
    </source>
</evidence>
<comment type="caution">
    <text evidence="3">The sequence shown here is derived from an EMBL/GenBank/DDBJ whole genome shotgun (WGS) entry which is preliminary data.</text>
</comment>
<evidence type="ECO:0000313" key="3">
    <source>
        <dbReference type="EMBL" id="KIA60983.1"/>
    </source>
</evidence>
<dbReference type="Pfam" id="PF03713">
    <property type="entry name" value="DUF305"/>
    <property type="match status" value="1"/>
</dbReference>
<keyword evidence="4" id="KW-1185">Reference proteome</keyword>
<dbReference type="InterPro" id="IPR005183">
    <property type="entry name" value="DUF305_CopM-like"/>
</dbReference>
<reference evidence="3 4" key="1">
    <citation type="journal article" date="2014" name="Int. J. Syst. Evol. Microbiol.">
        <title>Nocardia vulneris sp. nov., isolated from wounds of human patients in North America.</title>
        <authorList>
            <person name="Lasker B.A."/>
            <person name="Bell M."/>
            <person name="Klenk H.P."/>
            <person name="Sproer C."/>
            <person name="Schumann C."/>
            <person name="Schumann P."/>
            <person name="Brown J.M."/>
        </authorList>
    </citation>
    <scope>NUCLEOTIDE SEQUENCE [LARGE SCALE GENOMIC DNA]</scope>
    <source>
        <strain evidence="3 4">W9851</strain>
    </source>
</reference>
<evidence type="ECO:0000256" key="1">
    <source>
        <dbReference type="SAM" id="MobiDB-lite"/>
    </source>
</evidence>
<dbReference type="Proteomes" id="UP000031364">
    <property type="component" value="Unassembled WGS sequence"/>
</dbReference>
<sequence>MPRWIRGAAFVSAAFALLVLGAALRPLVLPEQHTATPILSAVEIGFAQDMTAHHQQALIMVQRLDPGVDSTVLRLAQQLDSTQRLEIGTMLGWLRLANAAPMSARPMAWMHADEAAAQHHSQPVAQTEPKAPPGTGMPGMATTTELDALAGARGRDAEILFLQLMYRHHRGGIAMAQAADQLLTGGPVKETARSMIHGQAQETGLMGMLLAARGAAPLP</sequence>
<dbReference type="InterPro" id="IPR012347">
    <property type="entry name" value="Ferritin-like"/>
</dbReference>
<dbReference type="RefSeq" id="WP_043678598.1">
    <property type="nucleotide sequence ID" value="NZ_BDCI01000001.1"/>
</dbReference>
<feature type="domain" description="DUF305" evidence="2">
    <location>
        <begin position="43"/>
        <end position="207"/>
    </location>
</feature>
<organism evidence="3 4">
    <name type="scientific">Nocardia vulneris</name>
    <dbReference type="NCBI Taxonomy" id="1141657"/>
    <lineage>
        <taxon>Bacteria</taxon>
        <taxon>Bacillati</taxon>
        <taxon>Actinomycetota</taxon>
        <taxon>Actinomycetes</taxon>
        <taxon>Mycobacteriales</taxon>
        <taxon>Nocardiaceae</taxon>
        <taxon>Nocardia</taxon>
    </lineage>
</organism>
<gene>
    <name evidence="3" type="ORF">FG87_33620</name>
</gene>
<protein>
    <recommendedName>
        <fullName evidence="2">DUF305 domain-containing protein</fullName>
    </recommendedName>
</protein>